<dbReference type="Proteomes" id="UP000178946">
    <property type="component" value="Unassembled WGS sequence"/>
</dbReference>
<dbReference type="InterPro" id="IPR028098">
    <property type="entry name" value="Glyco_trans_4-like_N"/>
</dbReference>
<dbReference type="GO" id="GO:0016757">
    <property type="term" value="F:glycosyltransferase activity"/>
    <property type="evidence" value="ECO:0007669"/>
    <property type="project" value="InterPro"/>
</dbReference>
<dbReference type="AlphaFoldDB" id="A0A1F8DT47"/>
<evidence type="ECO:0000259" key="3">
    <source>
        <dbReference type="Pfam" id="PF13439"/>
    </source>
</evidence>
<dbReference type="InterPro" id="IPR001296">
    <property type="entry name" value="Glyco_trans_1"/>
</dbReference>
<protein>
    <recommendedName>
        <fullName evidence="6">Glycosyl transferase family 1 domain-containing protein</fullName>
    </recommendedName>
</protein>
<evidence type="ECO:0000259" key="2">
    <source>
        <dbReference type="Pfam" id="PF00534"/>
    </source>
</evidence>
<sequence length="326" mass="36693">MKKIAILSHKPASGGGGSAYLSMVKDALSQNFQTDNVNLLSGGELPLYLKLPKAAAGLWKFSRSANYDTVIRSMDYCVLLNKKPIKNIAIVHHIDYSFTPALIKFISFFSTPLILRNLRKADAIVVVSKYWERYLKEKGYSNVYLIYNGFDADKFNFSAEEIEKFRERHGLLGKPIVYLGNRNKAKGVVESYAALKDIDAHLVTSGSPQAEIPAKNLELEYEDYLKLLSTSSVVIAMSRFKEGWCRTAHEAMLLKTPVIGSGTGGMKELLEGGNQVICEDFGALREKVEGFLNNEAYRKSLGEKGHKFAKQFTKERFEREWLKLIQ</sequence>
<dbReference type="EMBL" id="MGIR01000003">
    <property type="protein sequence ID" value="OGM91159.1"/>
    <property type="molecule type" value="Genomic_DNA"/>
</dbReference>
<dbReference type="Gene3D" id="3.40.50.2000">
    <property type="entry name" value="Glycogen Phosphorylase B"/>
    <property type="match status" value="2"/>
</dbReference>
<evidence type="ECO:0000256" key="1">
    <source>
        <dbReference type="ARBA" id="ARBA00022679"/>
    </source>
</evidence>
<keyword evidence="1" id="KW-0808">Transferase</keyword>
<evidence type="ECO:0008006" key="6">
    <source>
        <dbReference type="Google" id="ProtNLM"/>
    </source>
</evidence>
<feature type="domain" description="Glycosyltransferase subfamily 4-like N-terminal" evidence="3">
    <location>
        <begin position="46"/>
        <end position="153"/>
    </location>
</feature>
<dbReference type="STRING" id="1802557.A3A20_02420"/>
<dbReference type="PANTHER" id="PTHR46401:SF2">
    <property type="entry name" value="GLYCOSYLTRANSFERASE WBBK-RELATED"/>
    <property type="match status" value="1"/>
</dbReference>
<dbReference type="SUPFAM" id="SSF53756">
    <property type="entry name" value="UDP-Glycosyltransferase/glycogen phosphorylase"/>
    <property type="match status" value="1"/>
</dbReference>
<feature type="domain" description="Glycosyl transferase family 1" evidence="2">
    <location>
        <begin position="176"/>
        <end position="307"/>
    </location>
</feature>
<comment type="caution">
    <text evidence="4">The sequence shown here is derived from an EMBL/GenBank/DDBJ whole genome shotgun (WGS) entry which is preliminary data.</text>
</comment>
<organism evidence="4 5">
    <name type="scientific">Candidatus Wolfebacteria bacterium RIFCSPLOWO2_01_FULL_45_19</name>
    <dbReference type="NCBI Taxonomy" id="1802557"/>
    <lineage>
        <taxon>Bacteria</taxon>
        <taxon>Candidatus Wolfeibacteriota</taxon>
    </lineage>
</organism>
<dbReference type="Pfam" id="PF00534">
    <property type="entry name" value="Glycos_transf_1"/>
    <property type="match status" value="1"/>
</dbReference>
<proteinExistence type="predicted"/>
<gene>
    <name evidence="4" type="ORF">A3A20_02420</name>
</gene>
<dbReference type="PANTHER" id="PTHR46401">
    <property type="entry name" value="GLYCOSYLTRANSFERASE WBBK-RELATED"/>
    <property type="match status" value="1"/>
</dbReference>
<evidence type="ECO:0000313" key="5">
    <source>
        <dbReference type="Proteomes" id="UP000178946"/>
    </source>
</evidence>
<accession>A0A1F8DT47</accession>
<reference evidence="4 5" key="1">
    <citation type="journal article" date="2016" name="Nat. Commun.">
        <title>Thousands of microbial genomes shed light on interconnected biogeochemical processes in an aquifer system.</title>
        <authorList>
            <person name="Anantharaman K."/>
            <person name="Brown C.T."/>
            <person name="Hug L.A."/>
            <person name="Sharon I."/>
            <person name="Castelle C.J."/>
            <person name="Probst A.J."/>
            <person name="Thomas B.C."/>
            <person name="Singh A."/>
            <person name="Wilkins M.J."/>
            <person name="Karaoz U."/>
            <person name="Brodie E.L."/>
            <person name="Williams K.H."/>
            <person name="Hubbard S.S."/>
            <person name="Banfield J.F."/>
        </authorList>
    </citation>
    <scope>NUCLEOTIDE SEQUENCE [LARGE SCALE GENOMIC DNA]</scope>
</reference>
<dbReference type="CDD" id="cd03801">
    <property type="entry name" value="GT4_PimA-like"/>
    <property type="match status" value="1"/>
</dbReference>
<evidence type="ECO:0000313" key="4">
    <source>
        <dbReference type="EMBL" id="OGM91159.1"/>
    </source>
</evidence>
<name>A0A1F8DT47_9BACT</name>
<dbReference type="Pfam" id="PF13439">
    <property type="entry name" value="Glyco_transf_4"/>
    <property type="match status" value="1"/>
</dbReference>